<reference evidence="3" key="1">
    <citation type="submission" date="2016-10" db="EMBL/GenBank/DDBJ databases">
        <authorList>
            <person name="de Groot N.N."/>
        </authorList>
    </citation>
    <scope>NUCLEOTIDE SEQUENCE</scope>
</reference>
<evidence type="ECO:0008006" key="4">
    <source>
        <dbReference type="Google" id="ProtNLM"/>
    </source>
</evidence>
<dbReference type="Pfam" id="PF08887">
    <property type="entry name" value="GAD-like"/>
    <property type="match status" value="1"/>
</dbReference>
<evidence type="ECO:0000259" key="1">
    <source>
        <dbReference type="Pfam" id="PF08887"/>
    </source>
</evidence>
<feature type="domain" description="GAD-related" evidence="1">
    <location>
        <begin position="10"/>
        <end position="111"/>
    </location>
</feature>
<feature type="domain" description="T6SS immunity protein Tdi1 C-terminal" evidence="2">
    <location>
        <begin position="136"/>
        <end position="208"/>
    </location>
</feature>
<accession>A0A1W1CF48</accession>
<protein>
    <recommendedName>
        <fullName evidence="4">GAD-related domain-containing protein</fullName>
    </recommendedName>
</protein>
<organism evidence="3">
    <name type="scientific">hydrothermal vent metagenome</name>
    <dbReference type="NCBI Taxonomy" id="652676"/>
    <lineage>
        <taxon>unclassified sequences</taxon>
        <taxon>metagenomes</taxon>
        <taxon>ecological metagenomes</taxon>
    </lineage>
</organism>
<dbReference type="AlphaFoldDB" id="A0A1W1CF48"/>
<dbReference type="Pfam" id="PF08906">
    <property type="entry name" value="T6SS_Tdi1_C"/>
    <property type="match status" value="1"/>
</dbReference>
<evidence type="ECO:0000313" key="3">
    <source>
        <dbReference type="EMBL" id="SFV64394.1"/>
    </source>
</evidence>
<gene>
    <name evidence="3" type="ORF">MNB_SM-4-1158</name>
</gene>
<evidence type="ECO:0000259" key="2">
    <source>
        <dbReference type="Pfam" id="PF08906"/>
    </source>
</evidence>
<name>A0A1W1CF48_9ZZZZ</name>
<dbReference type="InterPro" id="IPR014983">
    <property type="entry name" value="GAD-rel"/>
</dbReference>
<dbReference type="InterPro" id="IPR015002">
    <property type="entry name" value="T6SS_Tdi1_C"/>
</dbReference>
<dbReference type="EMBL" id="FPHF01000076">
    <property type="protein sequence ID" value="SFV64394.1"/>
    <property type="molecule type" value="Genomic_DNA"/>
</dbReference>
<sequence length="219" mass="26176">MSKYRFDEDFDYFLEQFGEPENCEPCNEKVITRYEDKLPQQLFEYWRELGWCSYAKGLTWMVNPREYQEILNQWLRGSVFEDRNDLSVVSRTAFGELSVWAKSKGEVLKINPNLNLIFYYPKNDENSFSEEDENEDMRYFWSGKEQEDEDYGDKNDNPLFQRALKKFGSLKKDEQYGYKFSPKLGGNELLDNMYIVKLDVYHSIASQLEKPELIIIDTR</sequence>
<proteinExistence type="predicted"/>